<organism evidence="2 3">
    <name type="scientific">Knipowitschia caucasica</name>
    <name type="common">Caucasian dwarf goby</name>
    <name type="synonym">Pomatoschistus caucasicus</name>
    <dbReference type="NCBI Taxonomy" id="637954"/>
    <lineage>
        <taxon>Eukaryota</taxon>
        <taxon>Metazoa</taxon>
        <taxon>Chordata</taxon>
        <taxon>Craniata</taxon>
        <taxon>Vertebrata</taxon>
        <taxon>Euteleostomi</taxon>
        <taxon>Actinopterygii</taxon>
        <taxon>Neopterygii</taxon>
        <taxon>Teleostei</taxon>
        <taxon>Neoteleostei</taxon>
        <taxon>Acanthomorphata</taxon>
        <taxon>Gobiaria</taxon>
        <taxon>Gobiiformes</taxon>
        <taxon>Gobioidei</taxon>
        <taxon>Gobiidae</taxon>
        <taxon>Gobiinae</taxon>
        <taxon>Knipowitschia</taxon>
    </lineage>
</organism>
<dbReference type="Proteomes" id="UP001497482">
    <property type="component" value="Chromosome 15"/>
</dbReference>
<gene>
    <name evidence="2" type="ORF">KC01_LOCUS12547</name>
</gene>
<keyword evidence="3" id="KW-1185">Reference proteome</keyword>
<protein>
    <recommendedName>
        <fullName evidence="4">Secreted protein</fullName>
    </recommendedName>
</protein>
<feature type="region of interest" description="Disordered" evidence="1">
    <location>
        <begin position="27"/>
        <end position="72"/>
    </location>
</feature>
<dbReference type="AlphaFoldDB" id="A0AAV2JYV3"/>
<accession>A0AAV2JYV3</accession>
<evidence type="ECO:0000313" key="3">
    <source>
        <dbReference type="Proteomes" id="UP001497482"/>
    </source>
</evidence>
<evidence type="ECO:0000313" key="2">
    <source>
        <dbReference type="EMBL" id="CAL1581830.1"/>
    </source>
</evidence>
<sequence>MGCVMLGRSLICSRFRMCLFTASTKSTFTRSDWSGARSPQDAHDSWVDEVEEDDDEEEDEEEDEDEEEEAVGVCAPRTTAHNATTPHSAIVERRIVSCLKTRAIQNWPQSLPRVLKCPRSIVLLHNNTQ</sequence>
<evidence type="ECO:0000256" key="1">
    <source>
        <dbReference type="SAM" id="MobiDB-lite"/>
    </source>
</evidence>
<feature type="compositionally biased region" description="Acidic residues" evidence="1">
    <location>
        <begin position="47"/>
        <end position="70"/>
    </location>
</feature>
<proteinExistence type="predicted"/>
<dbReference type="EMBL" id="OZ035837">
    <property type="protein sequence ID" value="CAL1581830.1"/>
    <property type="molecule type" value="Genomic_DNA"/>
</dbReference>
<reference evidence="2 3" key="1">
    <citation type="submission" date="2024-04" db="EMBL/GenBank/DDBJ databases">
        <authorList>
            <person name="Waldvogel A.-M."/>
            <person name="Schoenle A."/>
        </authorList>
    </citation>
    <scope>NUCLEOTIDE SEQUENCE [LARGE SCALE GENOMIC DNA]</scope>
</reference>
<evidence type="ECO:0008006" key="4">
    <source>
        <dbReference type="Google" id="ProtNLM"/>
    </source>
</evidence>
<name>A0AAV2JYV3_KNICA</name>